<dbReference type="PROSITE" id="PS50181">
    <property type="entry name" value="FBOX"/>
    <property type="match status" value="1"/>
</dbReference>
<evidence type="ECO:0000313" key="3">
    <source>
        <dbReference type="EMBL" id="KAF5341729.1"/>
    </source>
</evidence>
<feature type="domain" description="F-box" evidence="2">
    <location>
        <begin position="3"/>
        <end position="48"/>
    </location>
</feature>
<keyword evidence="4" id="KW-1185">Reference proteome</keyword>
<organism evidence="3 4">
    <name type="scientific">Ephemerocybe angulata</name>
    <dbReference type="NCBI Taxonomy" id="980116"/>
    <lineage>
        <taxon>Eukaryota</taxon>
        <taxon>Fungi</taxon>
        <taxon>Dikarya</taxon>
        <taxon>Basidiomycota</taxon>
        <taxon>Agaricomycotina</taxon>
        <taxon>Agaricomycetes</taxon>
        <taxon>Agaricomycetidae</taxon>
        <taxon>Agaricales</taxon>
        <taxon>Agaricineae</taxon>
        <taxon>Psathyrellaceae</taxon>
        <taxon>Ephemerocybe</taxon>
    </lineage>
</organism>
<dbReference type="Proteomes" id="UP000541558">
    <property type="component" value="Unassembled WGS sequence"/>
</dbReference>
<comment type="caution">
    <text evidence="3">The sequence shown here is derived from an EMBL/GenBank/DDBJ whole genome shotgun (WGS) entry which is preliminary data.</text>
</comment>
<gene>
    <name evidence="3" type="ORF">D9611_001317</name>
</gene>
<evidence type="ECO:0000256" key="1">
    <source>
        <dbReference type="SAM" id="MobiDB-lite"/>
    </source>
</evidence>
<evidence type="ECO:0000259" key="2">
    <source>
        <dbReference type="PROSITE" id="PS50181"/>
    </source>
</evidence>
<dbReference type="InterPro" id="IPR032675">
    <property type="entry name" value="LRR_dom_sf"/>
</dbReference>
<sequence length="628" mass="69458">MLSAGIGVLPMDILNIIIDELDLAALKTLRLVSKAMNSVSEPRAFRSTTISFAKKRGPFVEAQLSTFASPILAAQLSRSCTVEGCLPASSSSESQIRPTEVACVNSRWTRSLTIQQLVPTVANDALSPYDAFQGAERDAMLSCQGAYLSAAIQSLTSVTDVILSLSRRGPYLTVLHALSHLPSIRSATIMLECGNYGGATSFLQPDPSFVGEILPLDQSFRSLRRLEVHGFSLSPHICEALERTIEANSRIEEISLHPANWCQTPAFEPESAQKLESLFSHRVGGSGSQQDKPTTSLKELVLGGDRFTISAALVPMLGGSRLVHLDIQSVRLHTSDLTRADMDAFWTCLRDEGVQLDKLAVYPTTRALTTYLSSYTGLRTLRLSAEWEDDEEVGVIRLPDSDEESDQDDSSLSSLDEDDSGYTSQPPNPEYHLIAHDIFHSILPLHRRTLQDFSLGFLRYDVWSITAKYLDEVLKLEGLKTLELIVHYPESDNEFAQHFHAPRRSDDPFIELASLLRYLGRSHLKDLFELKLRPTRAYSANLVRGRCGNGFVRYISRMEASFMKDLCKVKILEALNDPQSTSQSGSKVLPVRPSFDIVLGKRFGGGGLGEATKRLKYYSGLDSFCVKA</sequence>
<dbReference type="InterPro" id="IPR001810">
    <property type="entry name" value="F-box_dom"/>
</dbReference>
<protein>
    <recommendedName>
        <fullName evidence="2">F-box domain-containing protein</fullName>
    </recommendedName>
</protein>
<dbReference type="EMBL" id="JAACJK010000001">
    <property type="protein sequence ID" value="KAF5341729.1"/>
    <property type="molecule type" value="Genomic_DNA"/>
</dbReference>
<feature type="region of interest" description="Disordered" evidence="1">
    <location>
        <begin position="394"/>
        <end position="427"/>
    </location>
</feature>
<dbReference type="AlphaFoldDB" id="A0A8H5FM05"/>
<evidence type="ECO:0000313" key="4">
    <source>
        <dbReference type="Proteomes" id="UP000541558"/>
    </source>
</evidence>
<dbReference type="Gene3D" id="3.80.10.10">
    <property type="entry name" value="Ribonuclease Inhibitor"/>
    <property type="match status" value="1"/>
</dbReference>
<reference evidence="3 4" key="1">
    <citation type="journal article" date="2020" name="ISME J.">
        <title>Uncovering the hidden diversity of litter-decomposition mechanisms in mushroom-forming fungi.</title>
        <authorList>
            <person name="Floudas D."/>
            <person name="Bentzer J."/>
            <person name="Ahren D."/>
            <person name="Johansson T."/>
            <person name="Persson P."/>
            <person name="Tunlid A."/>
        </authorList>
    </citation>
    <scope>NUCLEOTIDE SEQUENCE [LARGE SCALE GENOMIC DNA]</scope>
    <source>
        <strain evidence="3 4">CBS 175.51</strain>
    </source>
</reference>
<name>A0A8H5FM05_9AGAR</name>
<feature type="compositionally biased region" description="Acidic residues" evidence="1">
    <location>
        <begin position="401"/>
        <end position="420"/>
    </location>
</feature>
<proteinExistence type="predicted"/>
<dbReference type="SUPFAM" id="SSF52047">
    <property type="entry name" value="RNI-like"/>
    <property type="match status" value="1"/>
</dbReference>
<dbReference type="OrthoDB" id="3541472at2759"/>
<accession>A0A8H5FM05</accession>